<dbReference type="Proteomes" id="UP001177023">
    <property type="component" value="Unassembled WGS sequence"/>
</dbReference>
<name>A0AA36CEZ0_9BILA</name>
<dbReference type="GO" id="GO:0000922">
    <property type="term" value="C:spindle pole"/>
    <property type="evidence" value="ECO:0007669"/>
    <property type="project" value="TreeGrafter"/>
</dbReference>
<comment type="subcellular location">
    <subcellularLocation>
        <location evidence="1">Cytoplasm</location>
    </subcellularLocation>
</comment>
<feature type="region of interest" description="Disordered" evidence="4">
    <location>
        <begin position="681"/>
        <end position="722"/>
    </location>
</feature>
<gene>
    <name evidence="5" type="ORF">MSPICULIGERA_LOCUS5685</name>
</gene>
<feature type="region of interest" description="Disordered" evidence="4">
    <location>
        <begin position="781"/>
        <end position="842"/>
    </location>
</feature>
<dbReference type="PANTHER" id="PTHR22706:SF1">
    <property type="entry name" value="ASSEMBLY FACTOR FOR SPINDLE MICROTUBULES"/>
    <property type="match status" value="1"/>
</dbReference>
<keyword evidence="3" id="KW-0112">Calmodulin-binding</keyword>
<feature type="region of interest" description="Disordered" evidence="4">
    <location>
        <begin position="1018"/>
        <end position="1040"/>
    </location>
</feature>
<feature type="compositionally biased region" description="Polar residues" evidence="4">
    <location>
        <begin position="692"/>
        <end position="702"/>
    </location>
</feature>
<evidence type="ECO:0000313" key="6">
    <source>
        <dbReference type="Proteomes" id="UP001177023"/>
    </source>
</evidence>
<dbReference type="GO" id="GO:0005737">
    <property type="term" value="C:cytoplasm"/>
    <property type="evidence" value="ECO:0007669"/>
    <property type="project" value="UniProtKB-SubCell"/>
</dbReference>
<feature type="compositionally biased region" description="Polar residues" evidence="4">
    <location>
        <begin position="806"/>
        <end position="816"/>
    </location>
</feature>
<dbReference type="AlphaFoldDB" id="A0AA36CEZ0"/>
<evidence type="ECO:0000256" key="2">
    <source>
        <dbReference type="ARBA" id="ARBA00022490"/>
    </source>
</evidence>
<proteinExistence type="predicted"/>
<dbReference type="InterPro" id="IPR036872">
    <property type="entry name" value="CH_dom_sf"/>
</dbReference>
<keyword evidence="2" id="KW-0963">Cytoplasm</keyword>
<feature type="compositionally biased region" description="Low complexity" evidence="4">
    <location>
        <begin position="943"/>
        <end position="956"/>
    </location>
</feature>
<comment type="caution">
    <text evidence="5">The sequence shown here is derived from an EMBL/GenBank/DDBJ whole genome shotgun (WGS) entry which is preliminary data.</text>
</comment>
<sequence length="1077" mass="120852">MEDGEEKKRTILEKMEARQRALKEKREQRAREVKLGPDFEAIEQSFRQGVDGQGPSGMMENFGDFSSIGSPRPSIVAMHGTGPNSSTPFARAPQQRRFNDADFKTPSLPQHKIQATPRQKSPEYLTPEQTMKRHFKAISGWANSLLRSGLMEEEDHEAGTESANKELLRMLKQGRSKKVEAHSVGPKYIDWAQRQQEKYRKKSQLFFDELEIKDRIKQIVSQGETHVRGDLKLFLDVNMQYNIMQILFSFQPLWLHLGFAVVFQQQIQLNKNDSFKQKFTHFCMENLFISESLLKPKRNTQGGGGNIRLTTPEGTRALHDHLLRKLLSFFAFVEEAKKANIIARSPGIFVRTSKYKSLPDVFSECSRLFLASTPLQKVLKKAGFDFTFIQPFYESYRPLVTSFEDLGDGVLLGRLVEYILGMEPNTLMCKLRNPCGDRLRKIGNVSALLNALKDHERDIGALTASKIVGLDRPSILELLWRLVGYYMAASRATTSHPRAIDVGSPAETDQDVRDDLLHRCRQFGAEFGVEVKCYRAIRDGSALVEIWNRCMDYRPAIDDFPGATTWDKISSAAHEYFDMPACMEDDDRTTSLFVAMLFERLKECHDDRTILNVPHEDRPASTEPEADDEGTSSFDEVANAEEHQEQKALSDVFEEPEDNNENTFVQQAAPVHLEANKENLSMPDALEDTNPSKDTSSLSEASTMAKAPLDGEAGQENPETVEEKLAEDNSNLLHGSVTLPEALVDQESNKENATFTKLDAPSPAMEGSISLDGSSALEETLVDEEASKENATLPEALDATMDGKESATSSDVSNNRKGSDHTAKSPKNNARSPANQTTTSEIRVESFGATFTILVDQTSHLEGTQSVVTSKVSPVRVSTNTARLIERSLMSSKFTVSPQLEGTPRRRGEFNTKLDLVRDCGKFSLSFRNRMWTSRPRARCLHAPPADEQQAEEQQPYMQLENEQPSSGEHAGKPNDSQPITPVDVVAETSAKEEPLMEYPDDATQQDKENAVIIAAELPPPRDNSNLQQLLSEPRTDTDRDPLIDIRRRIKELKKGQSVTRQLVKAEQQLSISNPHL</sequence>
<dbReference type="GO" id="GO:0007051">
    <property type="term" value="P:spindle organization"/>
    <property type="evidence" value="ECO:0007669"/>
    <property type="project" value="TreeGrafter"/>
</dbReference>
<feature type="region of interest" description="Disordered" evidence="4">
    <location>
        <begin position="612"/>
        <end position="660"/>
    </location>
</feature>
<accession>A0AA36CEZ0</accession>
<evidence type="ECO:0000313" key="5">
    <source>
        <dbReference type="EMBL" id="CAJ0567121.1"/>
    </source>
</evidence>
<feature type="region of interest" description="Disordered" evidence="4">
    <location>
        <begin position="941"/>
        <end position="981"/>
    </location>
</feature>
<dbReference type="GO" id="GO:0051295">
    <property type="term" value="P:establishment of meiotic spindle localization"/>
    <property type="evidence" value="ECO:0007669"/>
    <property type="project" value="TreeGrafter"/>
</dbReference>
<keyword evidence="6" id="KW-1185">Reference proteome</keyword>
<dbReference type="EMBL" id="CATQJA010001407">
    <property type="protein sequence ID" value="CAJ0567121.1"/>
    <property type="molecule type" value="Genomic_DNA"/>
</dbReference>
<evidence type="ECO:0008006" key="7">
    <source>
        <dbReference type="Google" id="ProtNLM"/>
    </source>
</evidence>
<reference evidence="5" key="1">
    <citation type="submission" date="2023-06" db="EMBL/GenBank/DDBJ databases">
        <authorList>
            <person name="Delattre M."/>
        </authorList>
    </citation>
    <scope>NUCLEOTIDE SEQUENCE</scope>
    <source>
        <strain evidence="5">AF72</strain>
    </source>
</reference>
<evidence type="ECO:0000256" key="3">
    <source>
        <dbReference type="ARBA" id="ARBA00022860"/>
    </source>
</evidence>
<protein>
    <recommendedName>
        <fullName evidence="7">Calponin-homology (CH) domain-containing protein</fullName>
    </recommendedName>
</protein>
<feature type="compositionally biased region" description="Polar residues" evidence="4">
    <location>
        <begin position="825"/>
        <end position="841"/>
    </location>
</feature>
<dbReference type="InterPro" id="IPR051185">
    <property type="entry name" value="ASPM"/>
</dbReference>
<dbReference type="Gene3D" id="1.10.418.10">
    <property type="entry name" value="Calponin-like domain"/>
    <property type="match status" value="1"/>
</dbReference>
<dbReference type="SUPFAM" id="SSF47576">
    <property type="entry name" value="Calponin-homology domain, CH-domain"/>
    <property type="match status" value="1"/>
</dbReference>
<feature type="non-terminal residue" evidence="5">
    <location>
        <position position="1077"/>
    </location>
</feature>
<evidence type="ECO:0000256" key="1">
    <source>
        <dbReference type="ARBA" id="ARBA00004496"/>
    </source>
</evidence>
<dbReference type="GO" id="GO:0000278">
    <property type="term" value="P:mitotic cell cycle"/>
    <property type="evidence" value="ECO:0007669"/>
    <property type="project" value="TreeGrafter"/>
</dbReference>
<dbReference type="GO" id="GO:0005516">
    <property type="term" value="F:calmodulin binding"/>
    <property type="evidence" value="ECO:0007669"/>
    <property type="project" value="UniProtKB-KW"/>
</dbReference>
<organism evidence="5 6">
    <name type="scientific">Mesorhabditis spiculigera</name>
    <dbReference type="NCBI Taxonomy" id="96644"/>
    <lineage>
        <taxon>Eukaryota</taxon>
        <taxon>Metazoa</taxon>
        <taxon>Ecdysozoa</taxon>
        <taxon>Nematoda</taxon>
        <taxon>Chromadorea</taxon>
        <taxon>Rhabditida</taxon>
        <taxon>Rhabditina</taxon>
        <taxon>Rhabditomorpha</taxon>
        <taxon>Rhabditoidea</taxon>
        <taxon>Rhabditidae</taxon>
        <taxon>Mesorhabditinae</taxon>
        <taxon>Mesorhabditis</taxon>
    </lineage>
</organism>
<evidence type="ECO:0000256" key="4">
    <source>
        <dbReference type="SAM" id="MobiDB-lite"/>
    </source>
</evidence>
<dbReference type="PANTHER" id="PTHR22706">
    <property type="entry name" value="ASSEMBLY FACTOR FOR SPINDLE MICROTUBULES"/>
    <property type="match status" value="1"/>
</dbReference>